<feature type="transmembrane region" description="Helical" evidence="8">
    <location>
        <begin position="77"/>
        <end position="95"/>
    </location>
</feature>
<evidence type="ECO:0000256" key="8">
    <source>
        <dbReference type="SAM" id="Phobius"/>
    </source>
</evidence>
<dbReference type="Proteomes" id="UP001168694">
    <property type="component" value="Unassembled WGS sequence"/>
</dbReference>
<organism evidence="9 10">
    <name type="scientific">Fictibacillus terranigra</name>
    <dbReference type="NCBI Taxonomy" id="3058424"/>
    <lineage>
        <taxon>Bacteria</taxon>
        <taxon>Bacillati</taxon>
        <taxon>Bacillota</taxon>
        <taxon>Bacilli</taxon>
        <taxon>Bacillales</taxon>
        <taxon>Fictibacillaceae</taxon>
        <taxon>Fictibacillus</taxon>
    </lineage>
</organism>
<keyword evidence="5 8" id="KW-0812">Transmembrane</keyword>
<keyword evidence="6 8" id="KW-1133">Transmembrane helix</keyword>
<evidence type="ECO:0000313" key="10">
    <source>
        <dbReference type="Proteomes" id="UP001168694"/>
    </source>
</evidence>
<comment type="similarity">
    <text evidence="2">Belongs to the amino acid-polyamine-organocation (APC) superfamily. Spore germination protein (SGP) (TC 2.A.3.9) family.</text>
</comment>
<dbReference type="Pfam" id="PF03845">
    <property type="entry name" value="Spore_permease"/>
    <property type="match status" value="1"/>
</dbReference>
<keyword evidence="10" id="KW-1185">Reference proteome</keyword>
<comment type="caution">
    <text evidence="9">The sequence shown here is derived from an EMBL/GenBank/DDBJ whole genome shotgun (WGS) entry which is preliminary data.</text>
</comment>
<sequence>MEKAKISSYQLFVLMFLFELGSALLVPLAMGAKQDAWIAILIGMVGGFFLFFIYLRLYFYYPDIPPTEYAQRIMGKWLGRCIAFFYILYFAYLAARVLRDFGEMLITFAYPETPLFITNTLFMLVVIYGVRKGIEVMARAGELLFVLMYLLAAVGFVLIVASGLIDLNNIKPILEEGIRPVVKTALTQTLFIPFGESVVFAMIFPYLNNPKKLKWTGLCALGLSGFNLAIAMAINISVLGVDLATRSQFPLLSTVQSISIAEFLERLDVFFMLALIINGFFKIGLFFYVTVTATASLFKIKKPSSLAYPLGIVTLLLSNTIASNFSEHLQEGLRQVPFILHLPFQVIIPLLLLIVAFFINRKKSSKQKNDIHR</sequence>
<feature type="transmembrane region" description="Helical" evidence="8">
    <location>
        <begin position="185"/>
        <end position="207"/>
    </location>
</feature>
<dbReference type="EMBL" id="JAUHLN010000003">
    <property type="protein sequence ID" value="MDN4074332.1"/>
    <property type="molecule type" value="Genomic_DNA"/>
</dbReference>
<evidence type="ECO:0000256" key="4">
    <source>
        <dbReference type="ARBA" id="ARBA00022544"/>
    </source>
</evidence>
<comment type="subcellular location">
    <subcellularLocation>
        <location evidence="1">Membrane</location>
        <topology evidence="1">Multi-pass membrane protein</topology>
    </subcellularLocation>
</comment>
<feature type="transmembrane region" description="Helical" evidence="8">
    <location>
        <begin position="306"/>
        <end position="326"/>
    </location>
</feature>
<reference evidence="9" key="1">
    <citation type="submission" date="2023-06" db="EMBL/GenBank/DDBJ databases">
        <title>Draft Genome Sequences of Representative Paenibacillus Polymyxa, Bacillus cereus, Fictibacillus sp., and Brevibacillus agri Strains Isolated from Amazonian Dark Earth.</title>
        <authorList>
            <person name="Pellegrinetti T.A."/>
            <person name="Cunha I.C.M."/>
            <person name="Chaves M.G."/>
            <person name="Freitas A.S."/>
            <person name="Silva A.V.R."/>
            <person name="Tsai S.M."/>
            <person name="Mendes L.W."/>
        </authorList>
    </citation>
    <scope>NUCLEOTIDE SEQUENCE</scope>
    <source>
        <strain evidence="9">CENA-BCM004</strain>
    </source>
</reference>
<evidence type="ECO:0000256" key="6">
    <source>
        <dbReference type="ARBA" id="ARBA00022989"/>
    </source>
</evidence>
<accession>A0ABT8E8W9</accession>
<evidence type="ECO:0000256" key="1">
    <source>
        <dbReference type="ARBA" id="ARBA00004141"/>
    </source>
</evidence>
<dbReference type="PANTHER" id="PTHR34975:SF2">
    <property type="entry name" value="SPORE GERMINATION PROTEIN A2"/>
    <property type="match status" value="1"/>
</dbReference>
<keyword evidence="7 8" id="KW-0472">Membrane</keyword>
<name>A0ABT8E8W9_9BACL</name>
<evidence type="ECO:0000313" key="9">
    <source>
        <dbReference type="EMBL" id="MDN4074332.1"/>
    </source>
</evidence>
<keyword evidence="3" id="KW-0813">Transport</keyword>
<feature type="transmembrane region" description="Helical" evidence="8">
    <location>
        <begin position="12"/>
        <end position="30"/>
    </location>
</feature>
<evidence type="ECO:0000256" key="3">
    <source>
        <dbReference type="ARBA" id="ARBA00022448"/>
    </source>
</evidence>
<feature type="transmembrane region" description="Helical" evidence="8">
    <location>
        <begin position="338"/>
        <end position="359"/>
    </location>
</feature>
<dbReference type="PANTHER" id="PTHR34975">
    <property type="entry name" value="SPORE GERMINATION PROTEIN A2"/>
    <property type="match status" value="1"/>
</dbReference>
<feature type="transmembrane region" description="Helical" evidence="8">
    <location>
        <begin position="36"/>
        <end position="57"/>
    </location>
</feature>
<dbReference type="NCBIfam" id="TIGR00912">
    <property type="entry name" value="2A0309"/>
    <property type="match status" value="1"/>
</dbReference>
<gene>
    <name evidence="9" type="ORF">QYF49_15195</name>
</gene>
<feature type="transmembrane region" description="Helical" evidence="8">
    <location>
        <begin position="115"/>
        <end position="131"/>
    </location>
</feature>
<proteinExistence type="inferred from homology"/>
<evidence type="ECO:0000256" key="5">
    <source>
        <dbReference type="ARBA" id="ARBA00022692"/>
    </source>
</evidence>
<feature type="transmembrane region" description="Helical" evidence="8">
    <location>
        <begin position="143"/>
        <end position="165"/>
    </location>
</feature>
<feature type="transmembrane region" description="Helical" evidence="8">
    <location>
        <begin position="219"/>
        <end position="241"/>
    </location>
</feature>
<dbReference type="RefSeq" id="WP_290400468.1">
    <property type="nucleotide sequence ID" value="NZ_JAUHLN010000003.1"/>
</dbReference>
<evidence type="ECO:0000256" key="2">
    <source>
        <dbReference type="ARBA" id="ARBA00007998"/>
    </source>
</evidence>
<dbReference type="InterPro" id="IPR004761">
    <property type="entry name" value="Spore_GerAB"/>
</dbReference>
<keyword evidence="4" id="KW-0309">Germination</keyword>
<evidence type="ECO:0000256" key="7">
    <source>
        <dbReference type="ARBA" id="ARBA00023136"/>
    </source>
</evidence>
<feature type="transmembrane region" description="Helical" evidence="8">
    <location>
        <begin position="269"/>
        <end position="294"/>
    </location>
</feature>
<protein>
    <submittedName>
        <fullName evidence="9">GerAB/ArcD/ProY family transporter</fullName>
    </submittedName>
</protein>